<feature type="chain" id="PRO_5044856860" evidence="11">
    <location>
        <begin position="19"/>
        <end position="288"/>
    </location>
</feature>
<dbReference type="InterPro" id="IPR017972">
    <property type="entry name" value="Cyt_P450_CS"/>
</dbReference>
<dbReference type="PANTHER" id="PTHR47943">
    <property type="entry name" value="CYTOCHROME P450 93A3-LIKE"/>
    <property type="match status" value="1"/>
</dbReference>
<evidence type="ECO:0000256" key="9">
    <source>
        <dbReference type="ARBA" id="ARBA00023136"/>
    </source>
</evidence>
<evidence type="ECO:0000256" key="7">
    <source>
        <dbReference type="ARBA" id="ARBA00023004"/>
    </source>
</evidence>
<dbReference type="SUPFAM" id="SSF48264">
    <property type="entry name" value="Cytochrome P450"/>
    <property type="match status" value="2"/>
</dbReference>
<name>A0ABD1IKA1_SALDI</name>
<keyword evidence="5 10" id="KW-0479">Metal-binding</keyword>
<dbReference type="GO" id="GO:0046872">
    <property type="term" value="F:metal ion binding"/>
    <property type="evidence" value="ECO:0007669"/>
    <property type="project" value="UniProtKB-KW"/>
</dbReference>
<feature type="signal peptide" evidence="11">
    <location>
        <begin position="1"/>
        <end position="18"/>
    </location>
</feature>
<dbReference type="Pfam" id="PF00067">
    <property type="entry name" value="p450"/>
    <property type="match status" value="2"/>
</dbReference>
<keyword evidence="9" id="KW-0472">Membrane</keyword>
<dbReference type="AlphaFoldDB" id="A0ABD1IKA1"/>
<evidence type="ECO:0000256" key="5">
    <source>
        <dbReference type="ARBA" id="ARBA00022723"/>
    </source>
</evidence>
<keyword evidence="4 10" id="KW-0349">Heme</keyword>
<evidence type="ECO:0000256" key="6">
    <source>
        <dbReference type="ARBA" id="ARBA00023002"/>
    </source>
</evidence>
<dbReference type="InterPro" id="IPR001128">
    <property type="entry name" value="Cyt_P450"/>
</dbReference>
<evidence type="ECO:0000256" key="10">
    <source>
        <dbReference type="RuleBase" id="RU000461"/>
    </source>
</evidence>
<evidence type="ECO:0000256" key="4">
    <source>
        <dbReference type="ARBA" id="ARBA00022617"/>
    </source>
</evidence>
<protein>
    <submittedName>
        <fullName evidence="12">Cytochrome P450 71AU50-like</fullName>
    </submittedName>
</protein>
<dbReference type="Proteomes" id="UP001567538">
    <property type="component" value="Unassembled WGS sequence"/>
</dbReference>
<evidence type="ECO:0000256" key="11">
    <source>
        <dbReference type="SAM" id="SignalP"/>
    </source>
</evidence>
<evidence type="ECO:0000313" key="12">
    <source>
        <dbReference type="EMBL" id="KAL1567983.1"/>
    </source>
</evidence>
<dbReference type="PROSITE" id="PS00086">
    <property type="entry name" value="CYTOCHROME_P450"/>
    <property type="match status" value="1"/>
</dbReference>
<evidence type="ECO:0000256" key="3">
    <source>
        <dbReference type="ARBA" id="ARBA00010617"/>
    </source>
</evidence>
<dbReference type="EMBL" id="JBEAFC010000002">
    <property type="protein sequence ID" value="KAL1567983.1"/>
    <property type="molecule type" value="Genomic_DNA"/>
</dbReference>
<accession>A0ABD1IKA1</accession>
<keyword evidence="8 10" id="KW-0503">Monooxygenase</keyword>
<comment type="caution">
    <text evidence="12">The sequence shown here is derived from an EMBL/GenBank/DDBJ whole genome shotgun (WGS) entry which is preliminary data.</text>
</comment>
<evidence type="ECO:0000256" key="8">
    <source>
        <dbReference type="ARBA" id="ARBA00023033"/>
    </source>
</evidence>
<keyword evidence="13" id="KW-1185">Reference proteome</keyword>
<proteinExistence type="inferred from homology"/>
<comment type="similarity">
    <text evidence="3 10">Belongs to the cytochrome P450 family.</text>
</comment>
<dbReference type="GO" id="GO:0004497">
    <property type="term" value="F:monooxygenase activity"/>
    <property type="evidence" value="ECO:0007669"/>
    <property type="project" value="UniProtKB-KW"/>
</dbReference>
<dbReference type="InterPro" id="IPR036396">
    <property type="entry name" value="Cyt_P450_sf"/>
</dbReference>
<evidence type="ECO:0000313" key="13">
    <source>
        <dbReference type="Proteomes" id="UP001567538"/>
    </source>
</evidence>
<reference evidence="12 13" key="1">
    <citation type="submission" date="2024-06" db="EMBL/GenBank/DDBJ databases">
        <title>A chromosome level genome sequence of Diviner's sage (Salvia divinorum).</title>
        <authorList>
            <person name="Ford S.A."/>
            <person name="Ro D.-K."/>
            <person name="Ness R.W."/>
            <person name="Phillips M.A."/>
        </authorList>
    </citation>
    <scope>NUCLEOTIDE SEQUENCE [LARGE SCALE GENOMIC DNA]</scope>
    <source>
        <strain evidence="12">SAF-2024a</strain>
        <tissue evidence="12">Leaf</tissue>
    </source>
</reference>
<sequence>MAWLWVILSATLFVYLLQQLLGPNNWKKLPPGPRGLPILGHFHLLGKNPHVDLCNLARKHGPVMGLRFGPVPAVVVMKRGEEKGSEDFVDTMMAIMESGKAAFEFDRRHIKAMLLDLLITGTDTSATAIEWAMSELMKHPTVMKKLQQELELVVGLDQMVDESHLNKLEYLDCVVKEALRLHPVVPLLIPHESMEDCELQERFIGSEIDLRGRHFELIPFGSGRRGCPGLQLGLTVVKLLVAQLAHCFEWELPIGMKPDDIDMSEHFGLVTARAKHLMAIPRYGLHVT</sequence>
<dbReference type="Gene3D" id="1.10.630.10">
    <property type="entry name" value="Cytochrome P450"/>
    <property type="match status" value="3"/>
</dbReference>
<evidence type="ECO:0000256" key="2">
    <source>
        <dbReference type="ARBA" id="ARBA00004370"/>
    </source>
</evidence>
<dbReference type="PANTHER" id="PTHR47943:SF2">
    <property type="entry name" value="CYTOCHROME P450"/>
    <property type="match status" value="1"/>
</dbReference>
<comment type="cofactor">
    <cofactor evidence="1">
        <name>heme</name>
        <dbReference type="ChEBI" id="CHEBI:30413"/>
    </cofactor>
</comment>
<organism evidence="12 13">
    <name type="scientific">Salvia divinorum</name>
    <name type="common">Maria pastora</name>
    <name type="synonym">Diviner's sage</name>
    <dbReference type="NCBI Taxonomy" id="28513"/>
    <lineage>
        <taxon>Eukaryota</taxon>
        <taxon>Viridiplantae</taxon>
        <taxon>Streptophyta</taxon>
        <taxon>Embryophyta</taxon>
        <taxon>Tracheophyta</taxon>
        <taxon>Spermatophyta</taxon>
        <taxon>Magnoliopsida</taxon>
        <taxon>eudicotyledons</taxon>
        <taxon>Gunneridae</taxon>
        <taxon>Pentapetalae</taxon>
        <taxon>asterids</taxon>
        <taxon>lamiids</taxon>
        <taxon>Lamiales</taxon>
        <taxon>Lamiaceae</taxon>
        <taxon>Nepetoideae</taxon>
        <taxon>Mentheae</taxon>
        <taxon>Salviinae</taxon>
        <taxon>Salvia</taxon>
        <taxon>Salvia subgen. Calosphace</taxon>
    </lineage>
</organism>
<evidence type="ECO:0000256" key="1">
    <source>
        <dbReference type="ARBA" id="ARBA00001971"/>
    </source>
</evidence>
<keyword evidence="11" id="KW-0732">Signal</keyword>
<dbReference type="PRINTS" id="PR00385">
    <property type="entry name" value="P450"/>
</dbReference>
<gene>
    <name evidence="12" type="ORF">AAHA92_03396</name>
</gene>
<comment type="subcellular location">
    <subcellularLocation>
        <location evidence="2">Membrane</location>
    </subcellularLocation>
</comment>
<keyword evidence="7 10" id="KW-0408">Iron</keyword>
<keyword evidence="6 10" id="KW-0560">Oxidoreductase</keyword>
<dbReference type="GO" id="GO:0016020">
    <property type="term" value="C:membrane"/>
    <property type="evidence" value="ECO:0007669"/>
    <property type="project" value="UniProtKB-SubCell"/>
</dbReference>